<sequence length="159" mass="17958">MQFSMGLNGEYEVIKDQILLMDSLPTISKTYSIVMNVESQTSVHNSVNENVESMTFQASTGRRLQKFKKIDKSYLRCDHCGKRGHVKAVCFKLKGYAIMIGSSLVSWKSKKQTTVFRSSAEAEYKSTTFATCELKWISFIPGDIKQKVHLPISLGCDNK</sequence>
<name>A0AAV3PC46_LITER</name>
<accession>A0AAV3PC46</accession>
<keyword evidence="2" id="KW-1185">Reference proteome</keyword>
<evidence type="ECO:0000313" key="1">
    <source>
        <dbReference type="EMBL" id="GAA0147875.1"/>
    </source>
</evidence>
<proteinExistence type="predicted"/>
<gene>
    <name evidence="1" type="ORF">LIER_07471</name>
</gene>
<comment type="caution">
    <text evidence="1">The sequence shown here is derived from an EMBL/GenBank/DDBJ whole genome shotgun (WGS) entry which is preliminary data.</text>
</comment>
<protein>
    <recommendedName>
        <fullName evidence="3">CCHC-type domain-containing protein</fullName>
    </recommendedName>
</protein>
<organism evidence="1 2">
    <name type="scientific">Lithospermum erythrorhizon</name>
    <name type="common">Purple gromwell</name>
    <name type="synonym">Lithospermum officinale var. erythrorhizon</name>
    <dbReference type="NCBI Taxonomy" id="34254"/>
    <lineage>
        <taxon>Eukaryota</taxon>
        <taxon>Viridiplantae</taxon>
        <taxon>Streptophyta</taxon>
        <taxon>Embryophyta</taxon>
        <taxon>Tracheophyta</taxon>
        <taxon>Spermatophyta</taxon>
        <taxon>Magnoliopsida</taxon>
        <taxon>eudicotyledons</taxon>
        <taxon>Gunneridae</taxon>
        <taxon>Pentapetalae</taxon>
        <taxon>asterids</taxon>
        <taxon>lamiids</taxon>
        <taxon>Boraginales</taxon>
        <taxon>Boraginaceae</taxon>
        <taxon>Boraginoideae</taxon>
        <taxon>Lithospermeae</taxon>
        <taxon>Lithospermum</taxon>
    </lineage>
</organism>
<evidence type="ECO:0000313" key="2">
    <source>
        <dbReference type="Proteomes" id="UP001454036"/>
    </source>
</evidence>
<dbReference type="Proteomes" id="UP001454036">
    <property type="component" value="Unassembled WGS sequence"/>
</dbReference>
<dbReference type="PANTHER" id="PTHR34222">
    <property type="entry name" value="GAG_PRE-INTEGRS DOMAIN-CONTAINING PROTEIN"/>
    <property type="match status" value="1"/>
</dbReference>
<dbReference type="EMBL" id="BAABME010001152">
    <property type="protein sequence ID" value="GAA0147875.1"/>
    <property type="molecule type" value="Genomic_DNA"/>
</dbReference>
<dbReference type="CDD" id="cd09272">
    <property type="entry name" value="RNase_HI_RT_Ty1"/>
    <property type="match status" value="1"/>
</dbReference>
<dbReference type="PANTHER" id="PTHR34222:SF99">
    <property type="entry name" value="PROTEIN, PUTATIVE-RELATED"/>
    <property type="match status" value="1"/>
</dbReference>
<dbReference type="AlphaFoldDB" id="A0AAV3PC46"/>
<reference evidence="1 2" key="1">
    <citation type="submission" date="2024-01" db="EMBL/GenBank/DDBJ databases">
        <title>The complete chloroplast genome sequence of Lithospermum erythrorhizon: insights into the phylogenetic relationship among Boraginaceae species and the maternal lineages of purple gromwells.</title>
        <authorList>
            <person name="Okada T."/>
            <person name="Watanabe K."/>
        </authorList>
    </citation>
    <scope>NUCLEOTIDE SEQUENCE [LARGE SCALE GENOMIC DNA]</scope>
</reference>
<evidence type="ECO:0008006" key="3">
    <source>
        <dbReference type="Google" id="ProtNLM"/>
    </source>
</evidence>